<proteinExistence type="evidence at transcript level"/>
<protein>
    <submittedName>
        <fullName evidence="2">Putative secreted salivary protein</fullName>
    </submittedName>
</protein>
<feature type="signal peptide" evidence="1">
    <location>
        <begin position="1"/>
        <end position="21"/>
    </location>
</feature>
<evidence type="ECO:0000256" key="1">
    <source>
        <dbReference type="SAM" id="SignalP"/>
    </source>
</evidence>
<name>A2IA99_XENCH</name>
<dbReference type="EMBL" id="EF179413">
    <property type="protein sequence ID" value="ABM55419.1"/>
    <property type="molecule type" value="mRNA"/>
</dbReference>
<evidence type="ECO:0000313" key="2">
    <source>
        <dbReference type="EMBL" id="ABM55419.1"/>
    </source>
</evidence>
<dbReference type="AlphaFoldDB" id="A2IA99"/>
<sequence>MAFIKNVIIILLIVCLNIISALPAGNLATMAYDNLASDINRMSTLDPSSAHKGTGVNGYG</sequence>
<organism evidence="2">
    <name type="scientific">Xenopsylla cheopis</name>
    <name type="common">Oriental rat flea</name>
    <name type="synonym">Pulex cheopis</name>
    <dbReference type="NCBI Taxonomy" id="163159"/>
    <lineage>
        <taxon>Eukaryota</taxon>
        <taxon>Metazoa</taxon>
        <taxon>Ecdysozoa</taxon>
        <taxon>Arthropoda</taxon>
        <taxon>Hexapoda</taxon>
        <taxon>Insecta</taxon>
        <taxon>Pterygota</taxon>
        <taxon>Neoptera</taxon>
        <taxon>Endopterygota</taxon>
        <taxon>Siphonaptera</taxon>
        <taxon>Pulicidae</taxon>
        <taxon>Xenopsyllinae</taxon>
        <taxon>Xenopsylla</taxon>
    </lineage>
</organism>
<accession>A2IA99</accession>
<reference evidence="2" key="1">
    <citation type="journal article" date="2007" name="BMC Genomics">
        <title>An insight into the sialome of the oriental rat flea, Xenopsylla cheopis (Rots).</title>
        <authorList>
            <person name="Andersen J.F."/>
            <person name="Hinnebusch B.J."/>
            <person name="Lucas D.A."/>
            <person name="Conrads T.P."/>
            <person name="Veenstra T.D."/>
            <person name="Pham V.M."/>
            <person name="Ribeiro J.M."/>
        </authorList>
    </citation>
    <scope>NUCLEOTIDE SEQUENCE</scope>
    <source>
        <tissue evidence="2">Salivary gland</tissue>
    </source>
</reference>
<feature type="chain" id="PRO_5002644532" evidence="1">
    <location>
        <begin position="22"/>
        <end position="60"/>
    </location>
</feature>
<keyword evidence="1" id="KW-0732">Signal</keyword>